<dbReference type="FunFam" id="3.40.50.1000:FF:000052">
    <property type="entry name" value="Alpha,alpha-trehalose-phosphate synthase [UDP-forming] 6"/>
    <property type="match status" value="1"/>
</dbReference>
<sequence length="855" mass="96610">MVSKSYSNLLELASGEPPSFGRISGRIPRLMTVSGLISEIDEDPSESVCSDWSSSSIHRDRIIMVANQLPIRAQRRLDCSKGWLFNWDDTSLLLQMKDGLGDDEVEVIYVGCLKEEIHPSEQDEVSQILLESFRCVPTFVPPDLFSRYYHGFCKQQLWPLFHYMLPLSPDLGGRFNRSLWQAYVSVNKIFADRIMEVINPEDDFVWVHDYHLMVLPTFLRKRFNRVKLGFFLHSPFPSSEIYKTLPIREEILRALLNADLIGFHTFDYARHFLSCCSRMLGLAYESKRGYIGLEYYGRTVGIKILPVGIHLGQLQHVLSLPETETKVAELIKQFCDQGRIMILGVDDMDIFKGISLKLLAMEQLLMQNPEWQGKVVLVQIANPARGRGKDVKEVQAETHSTVKRINKIFGKPGYEPVVLISEPLKFYERIAYYVVAECCLVTAVRDGMNLIPYEYVISRQGNEKLDKVLGLESSTPKKSMLVVSEFIGCSPSLSGAIRVNPWNIDAVADAMDCALEMAVPEKQLRHEKHYKYVSTHHVGYWAHSFLTDLERTCRDHVRRRCWGIGFGLGFRVVALDPSFRKLLMENIVSAYKRTTTRAILLDYDGTLMPQGSIDKSPSSKSIDILNSLCRDSNNMVFIVSSRSREKLSEWFSPCEMMGIGAEHGFFLRTTRDVEWETCMPIADCSWKQIAEPVMRLYTEATDGSTIENKETTLLWCYEDADPDFGSCQAKELLDHLESVLANEPVTVKSGQNTVEVKPQGVSKGLVAKRLLSTMQDKGMTPDFVLCIGDDRSDEDMFEVISSAIAGPSIAPGAEVFACTVGRKPSKAKYYLDDTVEIVRLMQGLASVSAQTLLPG</sequence>
<dbReference type="Pfam" id="PF02358">
    <property type="entry name" value="Trehalose_PPase"/>
    <property type="match status" value="1"/>
</dbReference>
<dbReference type="GO" id="GO:0003825">
    <property type="term" value="F:alpha,alpha-trehalose-phosphate synthase (UDP-forming) activity"/>
    <property type="evidence" value="ECO:0007669"/>
    <property type="project" value="UniProtKB-EC"/>
</dbReference>
<evidence type="ECO:0000256" key="4">
    <source>
        <dbReference type="ARBA" id="ARBA00022553"/>
    </source>
</evidence>
<evidence type="ECO:0000256" key="3">
    <source>
        <dbReference type="ARBA" id="ARBA00012538"/>
    </source>
</evidence>
<keyword evidence="9" id="KW-1185">Reference proteome</keyword>
<dbReference type="InterPro" id="IPR023214">
    <property type="entry name" value="HAD_sf"/>
</dbReference>
<dbReference type="FunFam" id="3.40.50.1000:FF:000054">
    <property type="entry name" value="alpha,alpha-trehalose-phosphate synthase [UDP-forming] 6"/>
    <property type="match status" value="1"/>
</dbReference>
<evidence type="ECO:0000256" key="5">
    <source>
        <dbReference type="ARBA" id="ARBA00022676"/>
    </source>
</evidence>
<comment type="similarity">
    <text evidence="2">In the C-terminal section; belongs to the trehalose phosphatase family.</text>
</comment>
<dbReference type="OrthoDB" id="755951at2759"/>
<dbReference type="InterPro" id="IPR001830">
    <property type="entry name" value="Glyco_trans_20"/>
</dbReference>
<evidence type="ECO:0000313" key="8">
    <source>
        <dbReference type="EMBL" id="EXB53854.1"/>
    </source>
</evidence>
<dbReference type="Pfam" id="PF00982">
    <property type="entry name" value="Glyco_transf_20"/>
    <property type="match status" value="1"/>
</dbReference>
<dbReference type="InterPro" id="IPR036412">
    <property type="entry name" value="HAD-like_sf"/>
</dbReference>
<comment type="catalytic activity">
    <reaction evidence="7">
        <text>D-glucose 6-phosphate + UDP-alpha-D-glucose = alpha,alpha-trehalose 6-phosphate + UDP + H(+)</text>
        <dbReference type="Rhea" id="RHEA:18889"/>
        <dbReference type="ChEBI" id="CHEBI:15378"/>
        <dbReference type="ChEBI" id="CHEBI:58223"/>
        <dbReference type="ChEBI" id="CHEBI:58429"/>
        <dbReference type="ChEBI" id="CHEBI:58885"/>
        <dbReference type="ChEBI" id="CHEBI:61548"/>
        <dbReference type="EC" id="2.4.1.15"/>
    </reaction>
</comment>
<dbReference type="FunFam" id="3.40.50.2000:FF:000017">
    <property type="entry name" value="alpha,alpha-trehalose-phosphate synthase [UDP-forming] 6"/>
    <property type="match status" value="1"/>
</dbReference>
<dbReference type="EMBL" id="KE344128">
    <property type="protein sequence ID" value="EXB53854.1"/>
    <property type="molecule type" value="Genomic_DNA"/>
</dbReference>
<evidence type="ECO:0000256" key="2">
    <source>
        <dbReference type="ARBA" id="ARBA00006330"/>
    </source>
</evidence>
<dbReference type="GO" id="GO:0005829">
    <property type="term" value="C:cytosol"/>
    <property type="evidence" value="ECO:0007669"/>
    <property type="project" value="TreeGrafter"/>
</dbReference>
<dbReference type="Gene3D" id="3.40.50.2000">
    <property type="entry name" value="Glycogen Phosphorylase B"/>
    <property type="match status" value="2"/>
</dbReference>
<dbReference type="InterPro" id="IPR006379">
    <property type="entry name" value="HAD-SF_hydro_IIB"/>
</dbReference>
<name>W9RFH8_9ROSA</name>
<dbReference type="CDD" id="cd01627">
    <property type="entry name" value="HAD_TPP"/>
    <property type="match status" value="1"/>
</dbReference>
<dbReference type="AlphaFoldDB" id="W9RFH8"/>
<organism evidence="8 9">
    <name type="scientific">Morus notabilis</name>
    <dbReference type="NCBI Taxonomy" id="981085"/>
    <lineage>
        <taxon>Eukaryota</taxon>
        <taxon>Viridiplantae</taxon>
        <taxon>Streptophyta</taxon>
        <taxon>Embryophyta</taxon>
        <taxon>Tracheophyta</taxon>
        <taxon>Spermatophyta</taxon>
        <taxon>Magnoliopsida</taxon>
        <taxon>eudicotyledons</taxon>
        <taxon>Gunneridae</taxon>
        <taxon>Pentapetalae</taxon>
        <taxon>rosids</taxon>
        <taxon>fabids</taxon>
        <taxon>Rosales</taxon>
        <taxon>Moraceae</taxon>
        <taxon>Moreae</taxon>
        <taxon>Morus</taxon>
    </lineage>
</organism>
<protein>
    <recommendedName>
        <fullName evidence="3">alpha,alpha-trehalose-phosphate synthase (UDP-forming)</fullName>
        <ecNumber evidence="3">2.4.1.15</ecNumber>
    </recommendedName>
</protein>
<dbReference type="KEGG" id="mnt:21390193"/>
<comment type="similarity">
    <text evidence="1">In the N-terminal section; belongs to the glycosyltransferase 20 family.</text>
</comment>
<dbReference type="EC" id="2.4.1.15" evidence="3"/>
<dbReference type="NCBIfam" id="TIGR00685">
    <property type="entry name" value="T6PP"/>
    <property type="match status" value="1"/>
</dbReference>
<dbReference type="InterPro" id="IPR003337">
    <property type="entry name" value="Trehalose_PPase"/>
</dbReference>
<dbReference type="FunFam" id="3.30.70.1020:FF:000002">
    <property type="entry name" value="Trehalose-6-phosphate synthase 2"/>
    <property type="match status" value="1"/>
</dbReference>
<proteinExistence type="inferred from homology"/>
<evidence type="ECO:0000256" key="7">
    <source>
        <dbReference type="ARBA" id="ARBA00048039"/>
    </source>
</evidence>
<dbReference type="eggNOG" id="KOG1050">
    <property type="taxonomic scope" value="Eukaryota"/>
</dbReference>
<reference evidence="9" key="1">
    <citation type="submission" date="2013-01" db="EMBL/GenBank/DDBJ databases">
        <title>Draft Genome Sequence of a Mulberry Tree, Morus notabilis C.K. Schneid.</title>
        <authorList>
            <person name="He N."/>
            <person name="Zhao S."/>
        </authorList>
    </citation>
    <scope>NUCLEOTIDE SEQUENCE</scope>
</reference>
<keyword evidence="4" id="KW-0597">Phosphoprotein</keyword>
<dbReference type="SUPFAM" id="SSF53756">
    <property type="entry name" value="UDP-Glycosyltransferase/glycogen phosphorylase"/>
    <property type="match status" value="1"/>
</dbReference>
<dbReference type="NCBIfam" id="TIGR01484">
    <property type="entry name" value="HAD-SF-IIB"/>
    <property type="match status" value="1"/>
</dbReference>
<evidence type="ECO:0000256" key="1">
    <source>
        <dbReference type="ARBA" id="ARBA00005409"/>
    </source>
</evidence>
<evidence type="ECO:0000313" key="9">
    <source>
        <dbReference type="Proteomes" id="UP000030645"/>
    </source>
</evidence>
<dbReference type="SUPFAM" id="SSF56784">
    <property type="entry name" value="HAD-like"/>
    <property type="match status" value="1"/>
</dbReference>
<dbReference type="STRING" id="981085.W9RFH8"/>
<dbReference type="PANTHER" id="PTHR10788">
    <property type="entry name" value="TREHALOSE-6-PHOSPHATE SYNTHASE"/>
    <property type="match status" value="1"/>
</dbReference>
<dbReference type="CDD" id="cd03788">
    <property type="entry name" value="GT20_TPS"/>
    <property type="match status" value="1"/>
</dbReference>
<keyword evidence="5" id="KW-0328">Glycosyltransferase</keyword>
<dbReference type="Gene3D" id="3.40.50.1000">
    <property type="entry name" value="HAD superfamily/HAD-like"/>
    <property type="match status" value="2"/>
</dbReference>
<keyword evidence="6" id="KW-0808">Transferase</keyword>
<dbReference type="Proteomes" id="UP000030645">
    <property type="component" value="Unassembled WGS sequence"/>
</dbReference>
<accession>W9RFH8</accession>
<dbReference type="GO" id="GO:0005992">
    <property type="term" value="P:trehalose biosynthetic process"/>
    <property type="evidence" value="ECO:0007669"/>
    <property type="project" value="InterPro"/>
</dbReference>
<dbReference type="GO" id="GO:0004805">
    <property type="term" value="F:trehalose-phosphatase activity"/>
    <property type="evidence" value="ECO:0007669"/>
    <property type="project" value="TreeGrafter"/>
</dbReference>
<dbReference type="PANTHER" id="PTHR10788:SF48">
    <property type="entry name" value="ALPHA,ALPHA-TREHALOSE-PHOSPHATE SYNTHASE [UDP-FORMING] 6"/>
    <property type="match status" value="1"/>
</dbReference>
<gene>
    <name evidence="8" type="ORF">L484_006774</name>
</gene>
<dbReference type="FunFam" id="3.40.50.2000:FF:000010">
    <property type="entry name" value="Alpha,alpha-trehalose-phosphate synthase"/>
    <property type="match status" value="1"/>
</dbReference>
<evidence type="ECO:0000256" key="6">
    <source>
        <dbReference type="ARBA" id="ARBA00022679"/>
    </source>
</evidence>